<dbReference type="SUPFAM" id="SSF56300">
    <property type="entry name" value="Metallo-dependent phosphatases"/>
    <property type="match status" value="1"/>
</dbReference>
<dbReference type="Pfam" id="PF02872">
    <property type="entry name" value="5_nucleotid_C"/>
    <property type="match status" value="1"/>
</dbReference>
<reference evidence="6" key="1">
    <citation type="submission" date="2015-03" db="EMBL/GenBank/DDBJ databases">
        <authorList>
            <person name="Wibberg D."/>
        </authorList>
    </citation>
    <scope>NUCLEOTIDE SEQUENCE [LARGE SCALE GENOMIC DNA]</scope>
</reference>
<dbReference type="Gene3D" id="3.60.21.10">
    <property type="match status" value="1"/>
</dbReference>
<dbReference type="InterPro" id="IPR008334">
    <property type="entry name" value="5'-Nucleotdase_C"/>
</dbReference>
<dbReference type="KEGG" id="pri:PRIO_2208"/>
<proteinExistence type="inferred from homology"/>
<dbReference type="HOGENOM" id="CLU_005854_8_1_9"/>
<evidence type="ECO:0000313" key="6">
    <source>
        <dbReference type="Proteomes" id="UP000033163"/>
    </source>
</evidence>
<evidence type="ECO:0000256" key="1">
    <source>
        <dbReference type="ARBA" id="ARBA00022729"/>
    </source>
</evidence>
<dbReference type="GO" id="GO:0000166">
    <property type="term" value="F:nucleotide binding"/>
    <property type="evidence" value="ECO:0007669"/>
    <property type="project" value="UniProtKB-KW"/>
</dbReference>
<dbReference type="InterPro" id="IPR036907">
    <property type="entry name" value="5'-Nucleotdase_C_sf"/>
</dbReference>
<dbReference type="PANTHER" id="PTHR11575">
    <property type="entry name" value="5'-NUCLEOTIDASE-RELATED"/>
    <property type="match status" value="1"/>
</dbReference>
<keyword evidence="1" id="KW-0732">Signal</keyword>
<evidence type="ECO:0000259" key="3">
    <source>
        <dbReference type="Pfam" id="PF00149"/>
    </source>
</evidence>
<dbReference type="Pfam" id="PF00149">
    <property type="entry name" value="Metallophos"/>
    <property type="match status" value="1"/>
</dbReference>
<dbReference type="AlphaFoldDB" id="A0A0E4CVV9"/>
<dbReference type="GO" id="GO:0009166">
    <property type="term" value="P:nucleotide catabolic process"/>
    <property type="evidence" value="ECO:0007669"/>
    <property type="project" value="InterPro"/>
</dbReference>
<dbReference type="RefSeq" id="WP_046502288.1">
    <property type="nucleotide sequence ID" value="NZ_LN831776.1"/>
</dbReference>
<evidence type="ECO:0000259" key="4">
    <source>
        <dbReference type="Pfam" id="PF02872"/>
    </source>
</evidence>
<dbReference type="GO" id="GO:0008768">
    <property type="term" value="F:UDP-sugar diphosphatase activity"/>
    <property type="evidence" value="ECO:0007669"/>
    <property type="project" value="TreeGrafter"/>
</dbReference>
<comment type="similarity">
    <text evidence="2">Belongs to the 5'-nucleotidase family.</text>
</comment>
<dbReference type="CDD" id="cd00845">
    <property type="entry name" value="MPP_UshA_N_like"/>
    <property type="match status" value="1"/>
</dbReference>
<dbReference type="PROSITE" id="PS00785">
    <property type="entry name" value="5_NUCLEOTIDASE_1"/>
    <property type="match status" value="1"/>
</dbReference>
<dbReference type="InterPro" id="IPR004843">
    <property type="entry name" value="Calcineurin-like_PHP"/>
</dbReference>
<dbReference type="InterPro" id="IPR029052">
    <property type="entry name" value="Metallo-depent_PP-like"/>
</dbReference>
<feature type="domain" description="Calcineurin-like phosphoesterase" evidence="3">
    <location>
        <begin position="9"/>
        <end position="206"/>
    </location>
</feature>
<dbReference type="Proteomes" id="UP000033163">
    <property type="component" value="Chromosome I"/>
</dbReference>
<dbReference type="GO" id="GO:0008253">
    <property type="term" value="F:5'-nucleotidase activity"/>
    <property type="evidence" value="ECO:0007669"/>
    <property type="project" value="TreeGrafter"/>
</dbReference>
<feature type="domain" description="5'-Nucleotidase C-terminal" evidence="4">
    <location>
        <begin position="289"/>
        <end position="428"/>
    </location>
</feature>
<protein>
    <submittedName>
        <fullName evidence="5">5'-Nucleotidase domain-containing protein</fullName>
    </submittedName>
</protein>
<dbReference type="PANTHER" id="PTHR11575:SF23">
    <property type="entry name" value="5-NUCLEOTIDASE FAMILY PROTEIN"/>
    <property type="match status" value="1"/>
</dbReference>
<dbReference type="SUPFAM" id="SSF55816">
    <property type="entry name" value="5'-nucleotidase (syn. UDP-sugar hydrolase), C-terminal domain"/>
    <property type="match status" value="1"/>
</dbReference>
<keyword evidence="2" id="KW-0547">Nucleotide-binding</keyword>
<evidence type="ECO:0000256" key="2">
    <source>
        <dbReference type="RuleBase" id="RU362119"/>
    </source>
</evidence>
<dbReference type="InterPro" id="IPR006179">
    <property type="entry name" value="5_nucleotidase/apyrase"/>
</dbReference>
<gene>
    <name evidence="5" type="ORF">PRIO_2208</name>
</gene>
<dbReference type="PRINTS" id="PR01607">
    <property type="entry name" value="APYRASEFAMLY"/>
</dbReference>
<accession>A0A0E4CVV9</accession>
<dbReference type="GO" id="GO:0030288">
    <property type="term" value="C:outer membrane-bounded periplasmic space"/>
    <property type="evidence" value="ECO:0007669"/>
    <property type="project" value="TreeGrafter"/>
</dbReference>
<organism evidence="5 6">
    <name type="scientific">Paenibacillus riograndensis SBR5</name>
    <dbReference type="NCBI Taxonomy" id="1073571"/>
    <lineage>
        <taxon>Bacteria</taxon>
        <taxon>Bacillati</taxon>
        <taxon>Bacillota</taxon>
        <taxon>Bacilli</taxon>
        <taxon>Bacillales</taxon>
        <taxon>Paenibacillaceae</taxon>
        <taxon>Paenibacillus</taxon>
        <taxon>Paenibacillus sonchi group</taxon>
    </lineage>
</organism>
<name>A0A0E4CVV9_9BACL</name>
<dbReference type="InterPro" id="IPR006146">
    <property type="entry name" value="5'-Nucleotdase_CS"/>
</dbReference>
<dbReference type="PATRIC" id="fig|1073571.4.peg.2339"/>
<evidence type="ECO:0000313" key="5">
    <source>
        <dbReference type="EMBL" id="CQR54617.1"/>
    </source>
</evidence>
<dbReference type="GO" id="GO:0046872">
    <property type="term" value="F:metal ion binding"/>
    <property type="evidence" value="ECO:0007669"/>
    <property type="project" value="InterPro"/>
</dbReference>
<dbReference type="Gene3D" id="3.90.780.10">
    <property type="entry name" value="5'-Nucleotidase, C-terminal domain"/>
    <property type="match status" value="1"/>
</dbReference>
<sequence>MERALQRLTLIHTNDIHSHFEMMSPIAAEIANLKAAAGEEPVLLLDIGDHMDRAAVETEGTMGQANIDMINLTGYDAITIGNNEGLTFTREILSALYAGLQCPVVCCNILESATGEAPGWMKRHIILEKDGIKIGITGATAAFASFYGLLGWEALDPEEALREQCELLAPQVDLLIILSHLGLPADQRLAEQLQGVHAILGGHTHHMLETPQMINGTAVCGAGKFGRYIGRLIFERAHAGAAFELVSGRCFTVDPSLTEDVLAPAAALHLQHGREVLNETVAITDRELTLDTEGESPFGNLLAQAVRRFTGAPISLVNSGQLLGPLPQGTITAGMLHALCPSPVNACIIRLKGEDIRKALEQSRMEAFYNKAIFGYGFRGKVLGSLAVDGLKILYDPGVLPYDNGNGIAVFVGGEPLDDKAVYSVGTLDMFTFRIGYESLADGTEPLYLLPHFLRDLLRMELQRPGSLDECAGLRWKNGSD</sequence>
<keyword evidence="2" id="KW-0378">Hydrolase</keyword>
<dbReference type="STRING" id="483937.AMQ84_07900"/>
<dbReference type="EMBL" id="LN831776">
    <property type="protein sequence ID" value="CQR54617.1"/>
    <property type="molecule type" value="Genomic_DNA"/>
</dbReference>